<dbReference type="Proteomes" id="UP001151081">
    <property type="component" value="Unassembled WGS sequence"/>
</dbReference>
<keyword evidence="3" id="KW-1185">Reference proteome</keyword>
<dbReference type="EMBL" id="JAGTJJ010000107">
    <property type="protein sequence ID" value="MDC3989353.1"/>
    <property type="molecule type" value="Genomic_DNA"/>
</dbReference>
<protein>
    <submittedName>
        <fullName evidence="2">Uncharacterized protein</fullName>
    </submittedName>
</protein>
<accession>A0A9X3XHT8</accession>
<organism evidence="2 3">
    <name type="scientific">Polyangium jinanense</name>
    <dbReference type="NCBI Taxonomy" id="2829994"/>
    <lineage>
        <taxon>Bacteria</taxon>
        <taxon>Pseudomonadati</taxon>
        <taxon>Myxococcota</taxon>
        <taxon>Polyangia</taxon>
        <taxon>Polyangiales</taxon>
        <taxon>Polyangiaceae</taxon>
        <taxon>Polyangium</taxon>
    </lineage>
</organism>
<dbReference type="RefSeq" id="WP_272428505.1">
    <property type="nucleotide sequence ID" value="NZ_JAGTJJ010000107.1"/>
</dbReference>
<name>A0A9X3XHT8_9BACT</name>
<dbReference type="AlphaFoldDB" id="A0A9X3XHT8"/>
<gene>
    <name evidence="2" type="ORF">KEG57_53320</name>
</gene>
<reference evidence="2 3" key="1">
    <citation type="submission" date="2021-04" db="EMBL/GenBank/DDBJ databases">
        <title>Genome analysis of Polyangium sp.</title>
        <authorList>
            <person name="Li Y."/>
            <person name="Wang J."/>
        </authorList>
    </citation>
    <scope>NUCLEOTIDE SEQUENCE [LARGE SCALE GENOMIC DNA]</scope>
    <source>
        <strain evidence="2 3">SDU14</strain>
    </source>
</reference>
<proteinExistence type="predicted"/>
<sequence length="153" mass="17431">MIMTARNYLSIRQLMDINHEGHPASHTWDNAAILLFLLENFDRDNGSPMDDAPGIKPKPISEEFGECYREHLHINPGSRESLYYRFGEALAYWNVVKTIRYLQSFRHCDEGIPNSDKAISSLSDRWGPEGADAGSFPGTDETPYTRDRTLPAR</sequence>
<evidence type="ECO:0000313" key="2">
    <source>
        <dbReference type="EMBL" id="MDC3989353.1"/>
    </source>
</evidence>
<feature type="compositionally biased region" description="Basic and acidic residues" evidence="1">
    <location>
        <begin position="143"/>
        <end position="153"/>
    </location>
</feature>
<evidence type="ECO:0000313" key="3">
    <source>
        <dbReference type="Proteomes" id="UP001151081"/>
    </source>
</evidence>
<evidence type="ECO:0000256" key="1">
    <source>
        <dbReference type="SAM" id="MobiDB-lite"/>
    </source>
</evidence>
<comment type="caution">
    <text evidence="2">The sequence shown here is derived from an EMBL/GenBank/DDBJ whole genome shotgun (WGS) entry which is preliminary data.</text>
</comment>
<feature type="region of interest" description="Disordered" evidence="1">
    <location>
        <begin position="119"/>
        <end position="153"/>
    </location>
</feature>